<keyword evidence="2 6" id="KW-0349">Heme</keyword>
<dbReference type="InterPro" id="IPR002324">
    <property type="entry name" value="Cyt_c_ID"/>
</dbReference>
<reference evidence="10" key="1">
    <citation type="journal article" date="2019" name="Int. J. Syst. Evol. Microbiol.">
        <title>The Global Catalogue of Microorganisms (GCM) 10K type strain sequencing project: providing services to taxonomists for standard genome sequencing and annotation.</title>
        <authorList>
            <consortium name="The Broad Institute Genomics Platform"/>
            <consortium name="The Broad Institute Genome Sequencing Center for Infectious Disease"/>
            <person name="Wu L."/>
            <person name="Ma J."/>
        </authorList>
    </citation>
    <scope>NUCLEOTIDE SEQUENCE [LARGE SCALE GENOMIC DNA]</scope>
    <source>
        <strain evidence="10">CGMCC 4.7608</strain>
    </source>
</reference>
<dbReference type="InterPro" id="IPR009056">
    <property type="entry name" value="Cyt_c-like_dom"/>
</dbReference>
<evidence type="ECO:0000259" key="8">
    <source>
        <dbReference type="PROSITE" id="PS51007"/>
    </source>
</evidence>
<evidence type="ECO:0000256" key="3">
    <source>
        <dbReference type="ARBA" id="ARBA00022723"/>
    </source>
</evidence>
<dbReference type="RefSeq" id="WP_231465332.1">
    <property type="nucleotide sequence ID" value="NZ_JAJOHW010000190.1"/>
</dbReference>
<keyword evidence="10" id="KW-1185">Reference proteome</keyword>
<organism evidence="9 10">
    <name type="scientific">Chromobacterium aquaticum</name>
    <dbReference type="NCBI Taxonomy" id="467180"/>
    <lineage>
        <taxon>Bacteria</taxon>
        <taxon>Pseudomonadati</taxon>
        <taxon>Pseudomonadota</taxon>
        <taxon>Betaproteobacteria</taxon>
        <taxon>Neisseriales</taxon>
        <taxon>Chromobacteriaceae</taxon>
        <taxon>Chromobacterium</taxon>
    </lineage>
</organism>
<dbReference type="Gene3D" id="1.10.760.10">
    <property type="entry name" value="Cytochrome c-like domain"/>
    <property type="match status" value="1"/>
</dbReference>
<keyword evidence="7" id="KW-0732">Signal</keyword>
<keyword evidence="4" id="KW-0249">Electron transport</keyword>
<evidence type="ECO:0000313" key="10">
    <source>
        <dbReference type="Proteomes" id="UP001595999"/>
    </source>
</evidence>
<dbReference type="EMBL" id="JBHSEK010000021">
    <property type="protein sequence ID" value="MFC4492163.1"/>
    <property type="molecule type" value="Genomic_DNA"/>
</dbReference>
<dbReference type="SUPFAM" id="SSF46626">
    <property type="entry name" value="Cytochrome c"/>
    <property type="match status" value="1"/>
</dbReference>
<name>A0ABV9A0I6_9NEIS</name>
<keyword evidence="5 6" id="KW-0408">Iron</keyword>
<evidence type="ECO:0000256" key="2">
    <source>
        <dbReference type="ARBA" id="ARBA00022617"/>
    </source>
</evidence>
<evidence type="ECO:0000313" key="9">
    <source>
        <dbReference type="EMBL" id="MFC4492163.1"/>
    </source>
</evidence>
<evidence type="ECO:0000256" key="6">
    <source>
        <dbReference type="PROSITE-ProRule" id="PRU00433"/>
    </source>
</evidence>
<dbReference type="PROSITE" id="PS51007">
    <property type="entry name" value="CYTC"/>
    <property type="match status" value="1"/>
</dbReference>
<proteinExistence type="predicted"/>
<gene>
    <name evidence="9" type="ORF">ACFO0R_21340</name>
</gene>
<evidence type="ECO:0000256" key="1">
    <source>
        <dbReference type="ARBA" id="ARBA00022448"/>
    </source>
</evidence>
<feature type="chain" id="PRO_5045062560" evidence="7">
    <location>
        <begin position="23"/>
        <end position="105"/>
    </location>
</feature>
<dbReference type="Pfam" id="PF00034">
    <property type="entry name" value="Cytochrom_C"/>
    <property type="match status" value="1"/>
</dbReference>
<keyword evidence="1" id="KW-0813">Transport</keyword>
<comment type="caution">
    <text evidence="9">The sequence shown here is derived from an EMBL/GenBank/DDBJ whole genome shotgun (WGS) entry which is preliminary data.</text>
</comment>
<evidence type="ECO:0000256" key="4">
    <source>
        <dbReference type="ARBA" id="ARBA00022982"/>
    </source>
</evidence>
<accession>A0ABV9A0I6</accession>
<evidence type="ECO:0000256" key="7">
    <source>
        <dbReference type="SAM" id="SignalP"/>
    </source>
</evidence>
<dbReference type="PRINTS" id="PR00606">
    <property type="entry name" value="CYTCHROMECID"/>
</dbReference>
<dbReference type="Proteomes" id="UP001595999">
    <property type="component" value="Unassembled WGS sequence"/>
</dbReference>
<sequence length="105" mass="10919">MHSVSLAAVGAALLLATMPALATEPALALAQKNNCLSCHAVDHKLVGPSYREVAKKYAGQAGASQLLQAKIKAGGGGIWGPVPMPPNPQVSDLELRQIVAWLLKQ</sequence>
<feature type="domain" description="Cytochrome c" evidence="8">
    <location>
        <begin position="5"/>
        <end position="105"/>
    </location>
</feature>
<evidence type="ECO:0000256" key="5">
    <source>
        <dbReference type="ARBA" id="ARBA00023004"/>
    </source>
</evidence>
<feature type="signal peptide" evidence="7">
    <location>
        <begin position="1"/>
        <end position="22"/>
    </location>
</feature>
<dbReference type="InterPro" id="IPR036909">
    <property type="entry name" value="Cyt_c-like_dom_sf"/>
</dbReference>
<keyword evidence="3 6" id="KW-0479">Metal-binding</keyword>
<protein>
    <submittedName>
        <fullName evidence="9">C-type cytochrome</fullName>
    </submittedName>
</protein>